<name>A0AA48M1U9_9ZZZZ</name>
<dbReference type="PANTHER" id="PTHR21022:SF19">
    <property type="entry name" value="PREPHENATE DEHYDRATASE-RELATED"/>
    <property type="match status" value="1"/>
</dbReference>
<evidence type="ECO:0000256" key="3">
    <source>
        <dbReference type="ARBA" id="ARBA00022605"/>
    </source>
</evidence>
<comment type="pathway">
    <text evidence="1">Amino-acid biosynthesis; L-phenylalanine biosynthesis; phenylpyruvate from prephenate: step 1/1.</text>
</comment>
<keyword evidence="5" id="KW-0584">Phenylalanine biosynthesis</keyword>
<reference evidence="9" key="1">
    <citation type="submission" date="2023-07" db="EMBL/GenBank/DDBJ databases">
        <authorList>
            <person name="Pelsma A.J. K."/>
        </authorList>
    </citation>
    <scope>NUCLEOTIDE SEQUENCE</scope>
</reference>
<evidence type="ECO:0000256" key="1">
    <source>
        <dbReference type="ARBA" id="ARBA00004741"/>
    </source>
</evidence>
<dbReference type="Gene3D" id="3.40.190.10">
    <property type="entry name" value="Periplasmic binding protein-like II"/>
    <property type="match status" value="2"/>
</dbReference>
<dbReference type="AlphaFoldDB" id="A0AA48M1U9"/>
<dbReference type="Pfam" id="PF00800">
    <property type="entry name" value="PDT"/>
    <property type="match status" value="1"/>
</dbReference>
<evidence type="ECO:0000313" key="9">
    <source>
        <dbReference type="EMBL" id="CAJ0867246.1"/>
    </source>
</evidence>
<dbReference type="NCBIfam" id="NF008866">
    <property type="entry name" value="PRK11899.1"/>
    <property type="match status" value="1"/>
</dbReference>
<dbReference type="Gene3D" id="3.30.70.260">
    <property type="match status" value="1"/>
</dbReference>
<dbReference type="InterPro" id="IPR001086">
    <property type="entry name" value="Preph_deHydtase"/>
</dbReference>
<dbReference type="PANTHER" id="PTHR21022">
    <property type="entry name" value="PREPHENATE DEHYDRATASE P PROTEIN"/>
    <property type="match status" value="1"/>
</dbReference>
<keyword evidence="4" id="KW-0057">Aromatic amino acid biosynthesis</keyword>
<evidence type="ECO:0000256" key="4">
    <source>
        <dbReference type="ARBA" id="ARBA00023141"/>
    </source>
</evidence>
<organism evidence="9">
    <name type="scientific">freshwater sediment metagenome</name>
    <dbReference type="NCBI Taxonomy" id="556182"/>
    <lineage>
        <taxon>unclassified sequences</taxon>
        <taxon>metagenomes</taxon>
        <taxon>ecological metagenomes</taxon>
    </lineage>
</organism>
<keyword evidence="6 9" id="KW-0456">Lyase</keyword>
<dbReference type="GO" id="GO:0009094">
    <property type="term" value="P:L-phenylalanine biosynthetic process"/>
    <property type="evidence" value="ECO:0007669"/>
    <property type="project" value="UniProtKB-KW"/>
</dbReference>
<feature type="domain" description="ACT" evidence="8">
    <location>
        <begin position="194"/>
        <end position="271"/>
    </location>
</feature>
<dbReference type="CDD" id="cd04905">
    <property type="entry name" value="ACT_CM-PDT"/>
    <property type="match status" value="1"/>
</dbReference>
<dbReference type="PROSITE" id="PS00857">
    <property type="entry name" value="PREPHENATE_DEHYDR_1"/>
    <property type="match status" value="1"/>
</dbReference>
<dbReference type="EMBL" id="OY288114">
    <property type="protein sequence ID" value="CAJ0867246.1"/>
    <property type="molecule type" value="Genomic_DNA"/>
</dbReference>
<dbReference type="InterPro" id="IPR008242">
    <property type="entry name" value="Chor_mutase/pphenate_deHydtase"/>
</dbReference>
<evidence type="ECO:0000259" key="7">
    <source>
        <dbReference type="PROSITE" id="PS51171"/>
    </source>
</evidence>
<evidence type="ECO:0000259" key="8">
    <source>
        <dbReference type="PROSITE" id="PS51671"/>
    </source>
</evidence>
<dbReference type="PIRSF" id="PIRSF001500">
    <property type="entry name" value="Chor_mut_pdt_Ppr"/>
    <property type="match status" value="1"/>
</dbReference>
<keyword evidence="3" id="KW-0028">Amino-acid biosynthesis</keyword>
<accession>A0AA48M1U9</accession>
<evidence type="ECO:0000256" key="2">
    <source>
        <dbReference type="ARBA" id="ARBA00013147"/>
    </source>
</evidence>
<dbReference type="EC" id="4.2.1.51" evidence="2"/>
<proteinExistence type="predicted"/>
<evidence type="ECO:0000256" key="5">
    <source>
        <dbReference type="ARBA" id="ARBA00023222"/>
    </source>
</evidence>
<gene>
    <name evidence="9" type="primary">pheA2</name>
    <name evidence="9" type="ORF">AMST5_01936</name>
</gene>
<evidence type="ECO:0000256" key="6">
    <source>
        <dbReference type="ARBA" id="ARBA00023239"/>
    </source>
</evidence>
<dbReference type="SUPFAM" id="SSF55021">
    <property type="entry name" value="ACT-like"/>
    <property type="match status" value="1"/>
</dbReference>
<dbReference type="PROSITE" id="PS51671">
    <property type="entry name" value="ACT"/>
    <property type="match status" value="1"/>
</dbReference>
<dbReference type="InterPro" id="IPR002912">
    <property type="entry name" value="ACT_dom"/>
</dbReference>
<feature type="domain" description="Prephenate dehydratase" evidence="7">
    <location>
        <begin position="4"/>
        <end position="179"/>
    </location>
</feature>
<dbReference type="PROSITE" id="PS51171">
    <property type="entry name" value="PREPHENATE_DEHYDR_3"/>
    <property type="match status" value="1"/>
</dbReference>
<dbReference type="CDD" id="cd13631">
    <property type="entry name" value="PBP2_Ct-PDT_like"/>
    <property type="match status" value="1"/>
</dbReference>
<dbReference type="InterPro" id="IPR018528">
    <property type="entry name" value="Preph_deHydtase_CS"/>
</dbReference>
<dbReference type="GO" id="GO:0005737">
    <property type="term" value="C:cytoplasm"/>
    <property type="evidence" value="ECO:0007669"/>
    <property type="project" value="TreeGrafter"/>
</dbReference>
<dbReference type="InterPro" id="IPR045865">
    <property type="entry name" value="ACT-like_dom_sf"/>
</dbReference>
<dbReference type="GO" id="GO:0004664">
    <property type="term" value="F:prephenate dehydratase activity"/>
    <property type="evidence" value="ECO:0007669"/>
    <property type="project" value="UniProtKB-EC"/>
</dbReference>
<protein>
    <recommendedName>
        <fullName evidence="2">prephenate dehydratase</fullName>
        <ecNumber evidence="2">4.2.1.51</ecNumber>
    </recommendedName>
</protein>
<sequence length="287" mass="31418">MEQYIAYQGEPGANSDLVSRQAYPDLTPLPCATFEDAFAAVTEGRAALGMIPIENSIAGRVADIHHFLPHSGLHIIGEHFLPIHFQLMAPKGATREGLREVYSHVHALGQCRRVIRDLGLAPHTAGDTAGAAREVAEWNDPTRAALAPRLAAEIYGLDILAEDVEDEAHNTTRFIVLSKTSQWAPADLGPTMTTFIFRVRNVPAALYKSLGGFATNGVNMTKLESYMVDGEFAATRFLVDVDGHPEQPALARALEELRFFSKEVEILGVYPAATFRVTNIRAFEYGD</sequence>
<dbReference type="SUPFAM" id="SSF53850">
    <property type="entry name" value="Periplasmic binding protein-like II"/>
    <property type="match status" value="1"/>
</dbReference>